<dbReference type="GO" id="GO:0034605">
    <property type="term" value="P:cellular response to heat"/>
    <property type="evidence" value="ECO:0007669"/>
    <property type="project" value="TreeGrafter"/>
</dbReference>
<sequence>MRDSSTSAPPLEALLTQRILSFTSNKPQVPSPLANETLIAKTFAPTDAPQGLPLAGRVISAACFLPYTLGYRHGGPWKVGNRRGSSALYDSLKRLSDGGWEKVLVGWAGEVQELKGEMSAEVGGGMASGGMIGAGGLGRTKSYHVPPPVPVIDNGGDRMTMKWAYGKKEEDEIIRISTGDKEAAETALAEKGKENGWGDIKPVWLGDDKKGLPIAGVDRWRDYAERVIWPLFHYILPQHVSSKEEAALEERAWWRDYCLFNNAFADAILKVYKEGDIIWIHDYHLLILPELLRQRLGKNAYIGLFVHAPWPASEIFRVLPRRKPVLAGMLASNMVAFQSETYKLHFIMCCKRLLNLTESSNGRTTGVDAFGAHCAVEALPIGIDADKVLKSAKGPNVAAKMEIIRKAYEGMHIIVGRDRLDSVRGVVQKLRAFEMLLERYPEFIGRVVLIQVTSPSSLSQSSTIEHQVAELVSHINGKYGSLHYSPVHHYPQYLEPDEYFALLRVADLGLTTSVRDGMNTTSLEYIICQQETHGPVILSEFTGTAESLTDAVIVNPTNTRGVADAIATCLTLTPAEKSKLQSKLYKYVITNTVQSWNSAFLRKLTMELTYSQNHPLTPALDKKRLYTTYNETEKDLKTGKVGERIFMFDYDGTLTRIVNDPEQATPSDKAARCIKKLAQQEGNRVWIISGRDQAFLEKWLGPISQLGLSAEHGCFIREPGSDKWINLTETMDMSWSASCIDIFNRYTERTPGSFVEPKNVAITWHYRLSDQQLGESQAKECLTELESVMKERGYPVEVITGKANLEVRPRFVNKGEIARKLVAEAKSTPTMVFCAGDDTTDEVDMFRALQQSNLPKERLFTVTVGPSSKPTEASYHLLEPENVIECVELLVGTVKPRELGIIV</sequence>
<dbReference type="PANTHER" id="PTHR10788:SF123">
    <property type="entry name" value="TREHALOSE-PHOSPHATASE"/>
    <property type="match status" value="1"/>
</dbReference>
<evidence type="ECO:0000256" key="2">
    <source>
        <dbReference type="ARBA" id="ARBA00006330"/>
    </source>
</evidence>
<dbReference type="Gene3D" id="3.30.70.1020">
    <property type="entry name" value="Trehalose-6-phosphate phosphatase related protein, domain 2"/>
    <property type="match status" value="1"/>
</dbReference>
<dbReference type="SUPFAM" id="SSF53756">
    <property type="entry name" value="UDP-Glycosyltransferase/glycogen phosphorylase"/>
    <property type="match status" value="1"/>
</dbReference>
<dbReference type="OrthoDB" id="755951at2759"/>
<dbReference type="STRING" id="42251.A0A2T6ZNV2"/>
<gene>
    <name evidence="3" type="ORF">B9Z19DRAFT_987673</name>
</gene>
<dbReference type="NCBIfam" id="TIGR00685">
    <property type="entry name" value="T6PP"/>
    <property type="match status" value="1"/>
</dbReference>
<comment type="similarity">
    <text evidence="1">In the N-terminal section; belongs to the glycosyltransferase 20 family.</text>
</comment>
<dbReference type="PANTHER" id="PTHR10788">
    <property type="entry name" value="TREHALOSE-6-PHOSPHATE SYNTHASE"/>
    <property type="match status" value="1"/>
</dbReference>
<dbReference type="CDD" id="cd01627">
    <property type="entry name" value="HAD_TPP"/>
    <property type="match status" value="1"/>
</dbReference>
<evidence type="ECO:0000313" key="3">
    <source>
        <dbReference type="EMBL" id="PUU77169.1"/>
    </source>
</evidence>
<protein>
    <submittedName>
        <fullName evidence="3">Glycosyltransferase family 20-domain-containing protein</fullName>
    </submittedName>
</protein>
<accession>A0A2T6ZNV2</accession>
<dbReference type="AlphaFoldDB" id="A0A2T6ZNV2"/>
<keyword evidence="3" id="KW-0808">Transferase</keyword>
<dbReference type="Proteomes" id="UP000244722">
    <property type="component" value="Unassembled WGS sequence"/>
</dbReference>
<dbReference type="Pfam" id="PF02358">
    <property type="entry name" value="Trehalose_PPase"/>
    <property type="match status" value="1"/>
</dbReference>
<comment type="caution">
    <text evidence="3">The sequence shown here is derived from an EMBL/GenBank/DDBJ whole genome shotgun (WGS) entry which is preliminary data.</text>
</comment>
<dbReference type="FunFam" id="3.40.50.2000:FF:000036">
    <property type="entry name" value="Alpha,alpha-trehalose-phosphate synthase subunit Tps2"/>
    <property type="match status" value="1"/>
</dbReference>
<dbReference type="SUPFAM" id="SSF56784">
    <property type="entry name" value="HAD-like"/>
    <property type="match status" value="1"/>
</dbReference>
<reference evidence="3 4" key="1">
    <citation type="submission" date="2017-04" db="EMBL/GenBank/DDBJ databases">
        <title>Draft genome sequence of Tuber borchii Vittad., a whitish edible truffle.</title>
        <authorList>
            <consortium name="DOE Joint Genome Institute"/>
            <person name="Murat C."/>
            <person name="Kuo A."/>
            <person name="Barry K.W."/>
            <person name="Clum A."/>
            <person name="Dockter R.B."/>
            <person name="Fauchery L."/>
            <person name="Iotti M."/>
            <person name="Kohler A."/>
            <person name="Labutti K."/>
            <person name="Lindquist E.A."/>
            <person name="Lipzen A."/>
            <person name="Ohm R.A."/>
            <person name="Wang M."/>
            <person name="Grigoriev I.V."/>
            <person name="Zambonelli A."/>
            <person name="Martin F.M."/>
        </authorList>
    </citation>
    <scope>NUCLEOTIDE SEQUENCE [LARGE SCALE GENOMIC DNA]</scope>
    <source>
        <strain evidence="3 4">Tbo3840</strain>
    </source>
</reference>
<proteinExistence type="inferred from homology"/>
<dbReference type="InterPro" id="IPR001830">
    <property type="entry name" value="Glyco_trans_20"/>
</dbReference>
<dbReference type="GO" id="GO:0005992">
    <property type="term" value="P:trehalose biosynthetic process"/>
    <property type="evidence" value="ECO:0007669"/>
    <property type="project" value="InterPro"/>
</dbReference>
<dbReference type="GO" id="GO:0004805">
    <property type="term" value="F:trehalose-phosphatase activity"/>
    <property type="evidence" value="ECO:0007669"/>
    <property type="project" value="TreeGrafter"/>
</dbReference>
<evidence type="ECO:0000256" key="1">
    <source>
        <dbReference type="ARBA" id="ARBA00005409"/>
    </source>
</evidence>
<dbReference type="GO" id="GO:0031505">
    <property type="term" value="P:fungal-type cell wall organization"/>
    <property type="evidence" value="ECO:0007669"/>
    <property type="project" value="TreeGrafter"/>
</dbReference>
<name>A0A2T6ZNV2_TUBBO</name>
<dbReference type="GO" id="GO:0003825">
    <property type="term" value="F:alpha,alpha-trehalose-phosphate synthase (UDP-forming) activity"/>
    <property type="evidence" value="ECO:0007669"/>
    <property type="project" value="TreeGrafter"/>
</dbReference>
<dbReference type="CDD" id="cd03788">
    <property type="entry name" value="GT20_TPS"/>
    <property type="match status" value="1"/>
</dbReference>
<keyword evidence="4" id="KW-1185">Reference proteome</keyword>
<dbReference type="NCBIfam" id="TIGR01484">
    <property type="entry name" value="HAD-SF-IIB"/>
    <property type="match status" value="1"/>
</dbReference>
<dbReference type="GO" id="GO:0005946">
    <property type="term" value="C:alpha,alpha-trehalose-phosphate synthase complex (UDP-forming)"/>
    <property type="evidence" value="ECO:0007669"/>
    <property type="project" value="TreeGrafter"/>
</dbReference>
<dbReference type="InterPro" id="IPR003337">
    <property type="entry name" value="Trehalose_PPase"/>
</dbReference>
<dbReference type="EMBL" id="NESQ01000160">
    <property type="protein sequence ID" value="PUU77169.1"/>
    <property type="molecule type" value="Genomic_DNA"/>
</dbReference>
<dbReference type="Pfam" id="PF00982">
    <property type="entry name" value="Glyco_transf_20"/>
    <property type="match status" value="1"/>
</dbReference>
<comment type="similarity">
    <text evidence="2">In the C-terminal section; belongs to the trehalose phosphatase family.</text>
</comment>
<dbReference type="Gene3D" id="3.40.50.2000">
    <property type="entry name" value="Glycogen Phosphorylase B"/>
    <property type="match status" value="2"/>
</dbReference>
<dbReference type="InterPro" id="IPR023214">
    <property type="entry name" value="HAD_sf"/>
</dbReference>
<dbReference type="InterPro" id="IPR006379">
    <property type="entry name" value="HAD-SF_hydro_IIB"/>
</dbReference>
<evidence type="ECO:0000313" key="4">
    <source>
        <dbReference type="Proteomes" id="UP000244722"/>
    </source>
</evidence>
<organism evidence="3 4">
    <name type="scientific">Tuber borchii</name>
    <name type="common">White truffle</name>
    <dbReference type="NCBI Taxonomy" id="42251"/>
    <lineage>
        <taxon>Eukaryota</taxon>
        <taxon>Fungi</taxon>
        <taxon>Dikarya</taxon>
        <taxon>Ascomycota</taxon>
        <taxon>Pezizomycotina</taxon>
        <taxon>Pezizomycetes</taxon>
        <taxon>Pezizales</taxon>
        <taxon>Tuberaceae</taxon>
        <taxon>Tuber</taxon>
    </lineage>
</organism>
<dbReference type="GO" id="GO:0005829">
    <property type="term" value="C:cytosol"/>
    <property type="evidence" value="ECO:0007669"/>
    <property type="project" value="TreeGrafter"/>
</dbReference>
<dbReference type="InterPro" id="IPR036412">
    <property type="entry name" value="HAD-like_sf"/>
</dbReference>
<dbReference type="Gene3D" id="3.40.50.1000">
    <property type="entry name" value="HAD superfamily/HAD-like"/>
    <property type="match status" value="1"/>
</dbReference>